<dbReference type="Gene3D" id="3.30.450.380">
    <property type="match status" value="1"/>
</dbReference>
<gene>
    <name evidence="4" type="ORF">UN64_06415</name>
</gene>
<sequence length="475" mass="52656">MSLLEKIQAKNPGGASPQEEQPVEQQAAAKKDLLSTFRQSKKPDVKGNDKSSERLEKVTKHQQLKNLLHKQILDELKDISVEEIIPKLDGMAIDFIKDDETFRGAVDRKKVIDELINDLTGFGPINPLLLDENITEVMVNGPNQVYAEQKGKLILTPIQFRDDEHVLNVIEKICAPIGRRIDESSPMVDARLPDGSRVNAIIPPLSLIGPTITIRKFSKDPYTIENLIDFGTVTREMAVFIEACVKAHLNIFVSGGTGSGKTTTLNVLSSFIPGDERIITIEDAAELQLWQEHVISLESRPPNIEGKGAITIRDLVRNSLRMRPDRIVIGEVRGGEALDMLQAMNTGHDGSLATGHSNSPRDMIARLETMVLLGGVDLPVKAIREQIAGAVDVIIQQARLKDGTRRITHITEVQGLEGDVIVLQDIFEYKQEGVDENGKIIGRLVPTGVRPKFFERLEQSGIHIPPIVFMEGDWQ</sequence>
<protein>
    <submittedName>
        <fullName evidence="4">Type II secretion system protein E</fullName>
    </submittedName>
</protein>
<dbReference type="OrthoDB" id="9810761at2"/>
<evidence type="ECO:0000259" key="3">
    <source>
        <dbReference type="Pfam" id="PF00437"/>
    </source>
</evidence>
<dbReference type="InterPro" id="IPR050921">
    <property type="entry name" value="T4SS_GSP_E_ATPase"/>
</dbReference>
<dbReference type="PANTHER" id="PTHR30486:SF15">
    <property type="entry name" value="TYPE II_IV SECRETION SYSTEM ATPASE"/>
    <property type="match status" value="1"/>
</dbReference>
<dbReference type="AlphaFoldDB" id="A0A1V3GD70"/>
<dbReference type="CDD" id="cd01130">
    <property type="entry name" value="VirB11-like_ATPase"/>
    <property type="match status" value="1"/>
</dbReference>
<dbReference type="InterPro" id="IPR001482">
    <property type="entry name" value="T2SS/T4SS_dom"/>
</dbReference>
<proteinExistence type="inferred from homology"/>
<evidence type="ECO:0000256" key="2">
    <source>
        <dbReference type="SAM" id="MobiDB-lite"/>
    </source>
</evidence>
<dbReference type="SUPFAM" id="SSF52540">
    <property type="entry name" value="P-loop containing nucleoside triphosphate hydrolases"/>
    <property type="match status" value="1"/>
</dbReference>
<feature type="region of interest" description="Disordered" evidence="2">
    <location>
        <begin position="1"/>
        <end position="55"/>
    </location>
</feature>
<dbReference type="PANTHER" id="PTHR30486">
    <property type="entry name" value="TWITCHING MOTILITY PROTEIN PILT"/>
    <property type="match status" value="1"/>
</dbReference>
<feature type="compositionally biased region" description="Basic and acidic residues" evidence="2">
    <location>
        <begin position="41"/>
        <end position="55"/>
    </location>
</feature>
<organism evidence="4 5">
    <name type="scientific">Fictibacillus arsenicus</name>
    <dbReference type="NCBI Taxonomy" id="255247"/>
    <lineage>
        <taxon>Bacteria</taxon>
        <taxon>Bacillati</taxon>
        <taxon>Bacillota</taxon>
        <taxon>Bacilli</taxon>
        <taxon>Bacillales</taxon>
        <taxon>Fictibacillaceae</taxon>
        <taxon>Fictibacillus</taxon>
    </lineage>
</organism>
<evidence type="ECO:0000313" key="5">
    <source>
        <dbReference type="Proteomes" id="UP000188597"/>
    </source>
</evidence>
<dbReference type="EMBL" id="MQMF01000001">
    <property type="protein sequence ID" value="OOE14816.1"/>
    <property type="molecule type" value="Genomic_DNA"/>
</dbReference>
<accession>A0A1V3GD70</accession>
<comment type="caution">
    <text evidence="4">The sequence shown here is derived from an EMBL/GenBank/DDBJ whole genome shotgun (WGS) entry which is preliminary data.</text>
</comment>
<feature type="compositionally biased region" description="Low complexity" evidence="2">
    <location>
        <begin position="15"/>
        <end position="28"/>
    </location>
</feature>
<name>A0A1V3GD70_9BACL</name>
<dbReference type="GO" id="GO:0016887">
    <property type="term" value="F:ATP hydrolysis activity"/>
    <property type="evidence" value="ECO:0007669"/>
    <property type="project" value="InterPro"/>
</dbReference>
<dbReference type="Proteomes" id="UP000188597">
    <property type="component" value="Unassembled WGS sequence"/>
</dbReference>
<evidence type="ECO:0000256" key="1">
    <source>
        <dbReference type="ARBA" id="ARBA00006611"/>
    </source>
</evidence>
<comment type="similarity">
    <text evidence="1">Belongs to the GSP E family.</text>
</comment>
<dbReference type="Gene3D" id="3.40.50.300">
    <property type="entry name" value="P-loop containing nucleotide triphosphate hydrolases"/>
    <property type="match status" value="1"/>
</dbReference>
<evidence type="ECO:0000313" key="4">
    <source>
        <dbReference type="EMBL" id="OOE14816.1"/>
    </source>
</evidence>
<reference evidence="4 5" key="1">
    <citation type="submission" date="2016-11" db="EMBL/GenBank/DDBJ databases">
        <authorList>
            <person name="Jaros S."/>
            <person name="Januszkiewicz K."/>
            <person name="Wedrychowicz H."/>
        </authorList>
    </citation>
    <scope>NUCLEOTIDE SEQUENCE [LARGE SCALE GENOMIC DNA]</scope>
    <source>
        <strain evidence="4 5">Con a/3</strain>
    </source>
</reference>
<dbReference type="Pfam" id="PF00437">
    <property type="entry name" value="T2SSE"/>
    <property type="match status" value="1"/>
</dbReference>
<feature type="domain" description="Bacterial type II secretion system protein E" evidence="3">
    <location>
        <begin position="120"/>
        <end position="397"/>
    </location>
</feature>
<dbReference type="FunFam" id="3.40.50.300:FF:000521">
    <property type="entry name" value="Type II secretion system protein E"/>
    <property type="match status" value="1"/>
</dbReference>
<dbReference type="RefSeq" id="WP_077360794.1">
    <property type="nucleotide sequence ID" value="NZ_MQMF01000001.1"/>
</dbReference>
<dbReference type="InterPro" id="IPR027417">
    <property type="entry name" value="P-loop_NTPase"/>
</dbReference>